<evidence type="ECO:0000313" key="1">
    <source>
        <dbReference type="EMBL" id="KKL08443.1"/>
    </source>
</evidence>
<comment type="caution">
    <text evidence="1">The sequence shown here is derived from an EMBL/GenBank/DDBJ whole genome shotgun (WGS) entry which is preliminary data.</text>
</comment>
<gene>
    <name evidence="1" type="ORF">LCGC14_2575820</name>
</gene>
<dbReference type="AlphaFoldDB" id="A0A0F9D8N1"/>
<proteinExistence type="predicted"/>
<reference evidence="1" key="1">
    <citation type="journal article" date="2015" name="Nature">
        <title>Complex archaea that bridge the gap between prokaryotes and eukaryotes.</title>
        <authorList>
            <person name="Spang A."/>
            <person name="Saw J.H."/>
            <person name="Jorgensen S.L."/>
            <person name="Zaremba-Niedzwiedzka K."/>
            <person name="Martijn J."/>
            <person name="Lind A.E."/>
            <person name="van Eijk R."/>
            <person name="Schleper C."/>
            <person name="Guy L."/>
            <person name="Ettema T.J."/>
        </authorList>
    </citation>
    <scope>NUCLEOTIDE SEQUENCE</scope>
</reference>
<organism evidence="1">
    <name type="scientific">marine sediment metagenome</name>
    <dbReference type="NCBI Taxonomy" id="412755"/>
    <lineage>
        <taxon>unclassified sequences</taxon>
        <taxon>metagenomes</taxon>
        <taxon>ecological metagenomes</taxon>
    </lineage>
</organism>
<sequence length="99" mass="11153">MMVGEQTSNDLREMRQDIERLISKQYSASSLINCLNETIELAHQLASDALVLEANLVSARERCEKIEQGVNQDDAEHYLDRQATHVIELIGRKTGETPA</sequence>
<protein>
    <submittedName>
        <fullName evidence="1">Uncharacterized protein</fullName>
    </submittedName>
</protein>
<dbReference type="EMBL" id="LAZR01042876">
    <property type="protein sequence ID" value="KKL08443.1"/>
    <property type="molecule type" value="Genomic_DNA"/>
</dbReference>
<accession>A0A0F9D8N1</accession>
<name>A0A0F9D8N1_9ZZZZ</name>